<accession>A0A731TI95</accession>
<comment type="caution">
    <text evidence="1">The sequence shown here is derived from an EMBL/GenBank/DDBJ whole genome shotgun (WGS) entry which is preliminary data.</text>
</comment>
<name>A0A731TI95_SALEE</name>
<gene>
    <name evidence="1" type="ORF">GND13_004431</name>
</gene>
<evidence type="ECO:0000313" key="1">
    <source>
        <dbReference type="EMBL" id="HAE4734977.1"/>
    </source>
</evidence>
<organism evidence="1">
    <name type="scientific">Salmonella enterica subsp. VII serovar 40:z4,z24:[z39]</name>
    <dbReference type="NCBI Taxonomy" id="1967625"/>
    <lineage>
        <taxon>Bacteria</taxon>
        <taxon>Pseudomonadati</taxon>
        <taxon>Pseudomonadota</taxon>
        <taxon>Gammaproteobacteria</taxon>
        <taxon>Enterobacterales</taxon>
        <taxon>Enterobacteriaceae</taxon>
        <taxon>Salmonella</taxon>
    </lineage>
</organism>
<protein>
    <submittedName>
        <fullName evidence="1">Uncharacterized protein</fullName>
    </submittedName>
</protein>
<sequence>MKNSIFLPLLLVLSATTFATLVMTASHSPHQIIQNFSPVAGRQIS</sequence>
<dbReference type="InterPro" id="IPR029335">
    <property type="entry name" value="PAGK"/>
</dbReference>
<dbReference type="Pfam" id="PF15284">
    <property type="entry name" value="PAGK"/>
    <property type="match status" value="1"/>
</dbReference>
<reference evidence="1" key="2">
    <citation type="submission" date="2018-07" db="EMBL/GenBank/DDBJ databases">
        <authorList>
            <consortium name="NCBI Pathogen Detection Project"/>
        </authorList>
    </citation>
    <scope>NUCLEOTIDE SEQUENCE</scope>
    <source>
        <strain evidence="1">5039-68</strain>
    </source>
</reference>
<dbReference type="AlphaFoldDB" id="A0A731TI95"/>
<proteinExistence type="predicted"/>
<reference evidence="1" key="1">
    <citation type="journal article" date="2018" name="Genome Biol.">
        <title>SKESA: strategic k-mer extension for scrupulous assemblies.</title>
        <authorList>
            <person name="Souvorov A."/>
            <person name="Agarwala R."/>
            <person name="Lipman D.J."/>
        </authorList>
    </citation>
    <scope>NUCLEOTIDE SEQUENCE</scope>
    <source>
        <strain evidence="1">5039-68</strain>
    </source>
</reference>
<dbReference type="EMBL" id="DAASAS010000059">
    <property type="protein sequence ID" value="HAE4734977.1"/>
    <property type="molecule type" value="Genomic_DNA"/>
</dbReference>